<dbReference type="OrthoDB" id="3936150at2759"/>
<evidence type="ECO:0000313" key="3">
    <source>
        <dbReference type="Proteomes" id="UP000276133"/>
    </source>
</evidence>
<dbReference type="AlphaFoldDB" id="A0A3M7PBF2"/>
<organism evidence="2 3">
    <name type="scientific">Brachionus plicatilis</name>
    <name type="common">Marine rotifer</name>
    <name type="synonym">Brachionus muelleri</name>
    <dbReference type="NCBI Taxonomy" id="10195"/>
    <lineage>
        <taxon>Eukaryota</taxon>
        <taxon>Metazoa</taxon>
        <taxon>Spiralia</taxon>
        <taxon>Gnathifera</taxon>
        <taxon>Rotifera</taxon>
        <taxon>Eurotatoria</taxon>
        <taxon>Monogononta</taxon>
        <taxon>Pseudotrocha</taxon>
        <taxon>Ploima</taxon>
        <taxon>Brachionidae</taxon>
        <taxon>Brachionus</taxon>
    </lineage>
</organism>
<name>A0A3M7PBF2_BRAPC</name>
<evidence type="ECO:0000256" key="1">
    <source>
        <dbReference type="SAM" id="Phobius"/>
    </source>
</evidence>
<keyword evidence="3" id="KW-1185">Reference proteome</keyword>
<keyword evidence="1" id="KW-1133">Transmembrane helix</keyword>
<feature type="transmembrane region" description="Helical" evidence="1">
    <location>
        <begin position="24"/>
        <end position="49"/>
    </location>
</feature>
<keyword evidence="1" id="KW-0812">Transmembrane</keyword>
<gene>
    <name evidence="2" type="ORF">BpHYR1_049583</name>
</gene>
<keyword evidence="1" id="KW-0472">Membrane</keyword>
<dbReference type="Proteomes" id="UP000276133">
    <property type="component" value="Unassembled WGS sequence"/>
</dbReference>
<comment type="caution">
    <text evidence="2">The sequence shown here is derived from an EMBL/GenBank/DDBJ whole genome shotgun (WGS) entry which is preliminary data.</text>
</comment>
<dbReference type="STRING" id="10195.A0A3M7PBF2"/>
<sequence length="134" mass="15179">MAKTVHDITDSIFKEIGEFGPYQFLVFALVGLVATIPGIVGFSFAFYAATPSFRCKIPGFANDTYEIQNENHQSLIDKFIPFLSDKSFKGIYEGCTVKTFMNSSSSNNFTINYCSEWVFSKEYFESTLVTEVFF</sequence>
<protein>
    <submittedName>
        <fullName evidence="2">Organic cation transporter-like</fullName>
    </submittedName>
</protein>
<accession>A0A3M7PBF2</accession>
<evidence type="ECO:0000313" key="2">
    <source>
        <dbReference type="EMBL" id="RMZ96378.1"/>
    </source>
</evidence>
<reference evidence="2 3" key="1">
    <citation type="journal article" date="2018" name="Sci. Rep.">
        <title>Genomic signatures of local adaptation to the degree of environmental predictability in rotifers.</title>
        <authorList>
            <person name="Franch-Gras L."/>
            <person name="Hahn C."/>
            <person name="Garcia-Roger E.M."/>
            <person name="Carmona M.J."/>
            <person name="Serra M."/>
            <person name="Gomez A."/>
        </authorList>
    </citation>
    <scope>NUCLEOTIDE SEQUENCE [LARGE SCALE GENOMIC DNA]</scope>
    <source>
        <strain evidence="2">HYR1</strain>
    </source>
</reference>
<proteinExistence type="predicted"/>
<dbReference type="EMBL" id="REGN01012246">
    <property type="protein sequence ID" value="RMZ96378.1"/>
    <property type="molecule type" value="Genomic_DNA"/>
</dbReference>